<dbReference type="InterPro" id="IPR052344">
    <property type="entry name" value="Transposase-related"/>
</dbReference>
<dbReference type="InterPro" id="IPR039552">
    <property type="entry name" value="IS66_C"/>
</dbReference>
<evidence type="ECO:0000259" key="2">
    <source>
        <dbReference type="Pfam" id="PF13817"/>
    </source>
</evidence>
<evidence type="ECO:0000313" key="4">
    <source>
        <dbReference type="Proteomes" id="UP000005384"/>
    </source>
</evidence>
<reference evidence="3 4" key="1">
    <citation type="submission" date="2011-08" db="EMBL/GenBank/DDBJ databases">
        <title>The Genome Sequence of Clostridium hathewayi WAL-18680.</title>
        <authorList>
            <consortium name="The Broad Institute Genome Sequencing Platform"/>
            <person name="Earl A."/>
            <person name="Ward D."/>
            <person name="Feldgarden M."/>
            <person name="Gevers D."/>
            <person name="Finegold S.M."/>
            <person name="Summanen P.H."/>
            <person name="Molitoris D.R."/>
            <person name="Song M."/>
            <person name="Daigneault M."/>
            <person name="Allen-Vercoe E."/>
            <person name="Young S.K."/>
            <person name="Zeng Q."/>
            <person name="Gargeya S."/>
            <person name="Fitzgerald M."/>
            <person name="Haas B."/>
            <person name="Abouelleil A."/>
            <person name="Alvarado L."/>
            <person name="Arachchi H.M."/>
            <person name="Berlin A."/>
            <person name="Brown A."/>
            <person name="Chapman S.B."/>
            <person name="Chen Z."/>
            <person name="Dunbar C."/>
            <person name="Freedman E."/>
            <person name="Gearin G."/>
            <person name="Gellesch M."/>
            <person name="Goldberg J."/>
            <person name="Griggs A."/>
            <person name="Gujja S."/>
            <person name="Heiman D."/>
            <person name="Howarth C."/>
            <person name="Larson L."/>
            <person name="Lui A."/>
            <person name="MacDonald P.J.P."/>
            <person name="Montmayeur A."/>
            <person name="Murphy C."/>
            <person name="Neiman D."/>
            <person name="Pearson M."/>
            <person name="Priest M."/>
            <person name="Roberts A."/>
            <person name="Saif S."/>
            <person name="Shea T."/>
            <person name="Shenoy N."/>
            <person name="Sisk P."/>
            <person name="Stolte C."/>
            <person name="Sykes S."/>
            <person name="Wortman J."/>
            <person name="Nusbaum C."/>
            <person name="Birren B."/>
        </authorList>
    </citation>
    <scope>NUCLEOTIDE SEQUENCE [LARGE SCALE GENOMIC DNA]</scope>
    <source>
        <strain evidence="3 4">WAL-18680</strain>
    </source>
</reference>
<dbReference type="PANTHER" id="PTHR33678">
    <property type="entry name" value="BLL1576 PROTEIN"/>
    <property type="match status" value="1"/>
</dbReference>
<organism evidence="3 4">
    <name type="scientific">Hungatella hathewayi WAL-18680</name>
    <dbReference type="NCBI Taxonomy" id="742737"/>
    <lineage>
        <taxon>Bacteria</taxon>
        <taxon>Bacillati</taxon>
        <taxon>Bacillota</taxon>
        <taxon>Clostridia</taxon>
        <taxon>Lachnospirales</taxon>
        <taxon>Lachnospiraceae</taxon>
        <taxon>Hungatella</taxon>
    </lineage>
</organism>
<gene>
    <name evidence="3" type="ORF">HMPREF9473_00705</name>
</gene>
<feature type="domain" description="Transposase IS66 C-terminal" evidence="2">
    <location>
        <begin position="161"/>
        <end position="200"/>
    </location>
</feature>
<dbReference type="InterPro" id="IPR004291">
    <property type="entry name" value="Transposase_IS66_central"/>
</dbReference>
<dbReference type="Pfam" id="PF03050">
    <property type="entry name" value="DDE_Tnp_IS66"/>
    <property type="match status" value="1"/>
</dbReference>
<sequence>MCNGYSGYNKVPDAKRTACWAHIRRYLTDAIPKGKALDYTQPSVQGMLYINQLFHMEDVIKSKYSSFDAIKKARLEKEKPVVEGFLSWLDQQDPTRGSRMDKAVTCIQNRCSYLATYLEDGRCSFSNNLSDNAIHPFTVGRKNWLFCDTPNRAQASAIMYTMVEMAKANGVNVYYYLTYLLEKLPDDRMSDDELELLAPWNETIKVEIERRANESNQSYVICQGAPATDMWPGIFSIIPKI</sequence>
<name>G5IB28_9FIRM</name>
<feature type="domain" description="Transposase IS66 central" evidence="1">
    <location>
        <begin position="1"/>
        <end position="154"/>
    </location>
</feature>
<dbReference type="PATRIC" id="fig|742737.3.peg.705"/>
<protein>
    <submittedName>
        <fullName evidence="3">Uncharacterized protein</fullName>
    </submittedName>
</protein>
<evidence type="ECO:0000259" key="1">
    <source>
        <dbReference type="Pfam" id="PF03050"/>
    </source>
</evidence>
<dbReference type="Pfam" id="PF13817">
    <property type="entry name" value="DDE_Tnp_IS66_C"/>
    <property type="match status" value="1"/>
</dbReference>
<proteinExistence type="predicted"/>
<dbReference type="PANTHER" id="PTHR33678:SF1">
    <property type="entry name" value="BLL1576 PROTEIN"/>
    <property type="match status" value="1"/>
</dbReference>
<keyword evidence="4" id="KW-1185">Reference proteome</keyword>
<accession>G5IB28</accession>
<dbReference type="AlphaFoldDB" id="G5IB28"/>
<dbReference type="HOGENOM" id="CLU_023034_5_0_9"/>
<evidence type="ECO:0000313" key="3">
    <source>
        <dbReference type="EMBL" id="EHI61343.1"/>
    </source>
</evidence>
<dbReference type="Proteomes" id="UP000005384">
    <property type="component" value="Unassembled WGS sequence"/>
</dbReference>
<dbReference type="EMBL" id="ADLN01000005">
    <property type="protein sequence ID" value="EHI61343.1"/>
    <property type="molecule type" value="Genomic_DNA"/>
</dbReference>
<comment type="caution">
    <text evidence="3">The sequence shown here is derived from an EMBL/GenBank/DDBJ whole genome shotgun (WGS) entry which is preliminary data.</text>
</comment>